<dbReference type="GO" id="GO:0030144">
    <property type="term" value="F:alpha-1,6-mannosylglycoprotein 6-beta-N-acetylglucosaminyltransferase activity"/>
    <property type="evidence" value="ECO:0007669"/>
    <property type="project" value="UniProtKB-EC"/>
</dbReference>
<comment type="caution">
    <text evidence="15">The sequence shown here is derived from an EMBL/GenBank/DDBJ whole genome shotgun (WGS) entry which is preliminary data.</text>
</comment>
<evidence type="ECO:0000256" key="2">
    <source>
        <dbReference type="ARBA" id="ARBA00004922"/>
    </source>
</evidence>
<comment type="similarity">
    <text evidence="3">Belongs to the glycosyltransferase 18 family.</text>
</comment>
<evidence type="ECO:0000256" key="13">
    <source>
        <dbReference type="ARBA" id="ARBA00048243"/>
    </source>
</evidence>
<evidence type="ECO:0000256" key="11">
    <source>
        <dbReference type="ARBA" id="ARBA00023136"/>
    </source>
</evidence>
<keyword evidence="6" id="KW-0808">Transferase</keyword>
<dbReference type="GO" id="GO:0006487">
    <property type="term" value="P:protein N-linked glycosylation"/>
    <property type="evidence" value="ECO:0007669"/>
    <property type="project" value="TreeGrafter"/>
</dbReference>
<keyword evidence="8" id="KW-0735">Signal-anchor</keyword>
<keyword evidence="12" id="KW-0325">Glycoprotein</keyword>
<dbReference type="InterPro" id="IPR026116">
    <property type="entry name" value="GT18_cat"/>
</dbReference>
<accession>A0A9Q0DAV7</accession>
<keyword evidence="10" id="KW-0333">Golgi apparatus</keyword>
<evidence type="ECO:0000313" key="15">
    <source>
        <dbReference type="EMBL" id="KAJ3584223.1"/>
    </source>
</evidence>
<evidence type="ECO:0000256" key="8">
    <source>
        <dbReference type="ARBA" id="ARBA00022968"/>
    </source>
</evidence>
<evidence type="ECO:0000256" key="3">
    <source>
        <dbReference type="ARBA" id="ARBA00007477"/>
    </source>
</evidence>
<evidence type="ECO:0000256" key="1">
    <source>
        <dbReference type="ARBA" id="ARBA00004323"/>
    </source>
</evidence>
<keyword evidence="5" id="KW-0328">Glycosyltransferase</keyword>
<proteinExistence type="inferred from homology"/>
<keyword evidence="11" id="KW-0472">Membrane</keyword>
<evidence type="ECO:0000313" key="16">
    <source>
        <dbReference type="Proteomes" id="UP001148018"/>
    </source>
</evidence>
<organism evidence="15 16">
    <name type="scientific">Muraenolepis orangiensis</name>
    <name type="common">Patagonian moray cod</name>
    <dbReference type="NCBI Taxonomy" id="630683"/>
    <lineage>
        <taxon>Eukaryota</taxon>
        <taxon>Metazoa</taxon>
        <taxon>Chordata</taxon>
        <taxon>Craniata</taxon>
        <taxon>Vertebrata</taxon>
        <taxon>Euteleostomi</taxon>
        <taxon>Actinopterygii</taxon>
        <taxon>Neopterygii</taxon>
        <taxon>Teleostei</taxon>
        <taxon>Neoteleostei</taxon>
        <taxon>Acanthomorphata</taxon>
        <taxon>Zeiogadaria</taxon>
        <taxon>Gadariae</taxon>
        <taxon>Gadiformes</taxon>
        <taxon>Muraenolepidoidei</taxon>
        <taxon>Muraenolepididae</taxon>
        <taxon>Muraenolepis</taxon>
    </lineage>
</organism>
<evidence type="ECO:0000256" key="4">
    <source>
        <dbReference type="ARBA" id="ARBA00012671"/>
    </source>
</evidence>
<evidence type="ECO:0000256" key="9">
    <source>
        <dbReference type="ARBA" id="ARBA00022989"/>
    </source>
</evidence>
<feature type="domain" description="Glycosyltransferase family 18 catalytic" evidence="14">
    <location>
        <begin position="1"/>
        <end position="185"/>
    </location>
</feature>
<dbReference type="OrthoDB" id="2113294at2759"/>
<gene>
    <name evidence="15" type="ORF">NHX12_014719</name>
</gene>
<keyword evidence="9" id="KW-1133">Transmembrane helix</keyword>
<dbReference type="Proteomes" id="UP001148018">
    <property type="component" value="Unassembled WGS sequence"/>
</dbReference>
<comment type="subcellular location">
    <subcellularLocation>
        <location evidence="1">Golgi apparatus membrane</location>
        <topology evidence="1">Single-pass type II membrane protein</topology>
    </subcellularLocation>
</comment>
<evidence type="ECO:0000256" key="7">
    <source>
        <dbReference type="ARBA" id="ARBA00022692"/>
    </source>
</evidence>
<dbReference type="Pfam" id="PF15024">
    <property type="entry name" value="Glyco_transf_18"/>
    <property type="match status" value="1"/>
</dbReference>
<evidence type="ECO:0000256" key="5">
    <source>
        <dbReference type="ARBA" id="ARBA00022676"/>
    </source>
</evidence>
<keyword evidence="7" id="KW-0812">Transmembrane</keyword>
<evidence type="ECO:0000259" key="14">
    <source>
        <dbReference type="Pfam" id="PF15024"/>
    </source>
</evidence>
<dbReference type="EMBL" id="JANIIK010000119">
    <property type="protein sequence ID" value="KAJ3584223.1"/>
    <property type="molecule type" value="Genomic_DNA"/>
</dbReference>
<comment type="catalytic activity">
    <reaction evidence="13">
        <text>N(4)-{beta-D-GlcNAc-(1-&gt;2)-[beta-D-GlcNAc-(1-&gt;4)]-alpha-D-Man-(1-&gt;3)-[beta-D-GlcNAc-(1-&gt;2)-alpha-D-Man-(1-&gt;6)]-beta-D-Man-(1-&gt;4)-beta-D-GlcNAc-(1-&gt;4)-beta-D-GlcNAc}-L-asparaginyl-[protein] + UDP-N-acetyl-alpha-D-glucosamine = N(4)-{beta-D-GlcNAc-(1-&gt;2)-[beta-D-GlcNAc-(1-&gt;4)]-alpha-D-Man-(1-&gt;3)-[beta-D-GlcNAc-(1-&gt;2)-[beta-D-GlcNAc-(1-&gt;6)]-alpha-D-Man-(1-&gt;6)]-beta-D-Man-(1-&gt;4)-beta-D-GlcNAc-(1-&gt;4)-beta-D-GlcNAc}-L-asparaginyl-[protein] + UDP + H(+)</text>
        <dbReference type="Rhea" id="RHEA:16921"/>
        <dbReference type="Rhea" id="RHEA-COMP:14374"/>
        <dbReference type="Rhea" id="RHEA-COMP:14377"/>
        <dbReference type="ChEBI" id="CHEBI:15378"/>
        <dbReference type="ChEBI" id="CHEBI:57705"/>
        <dbReference type="ChEBI" id="CHEBI:58223"/>
        <dbReference type="ChEBI" id="CHEBI:139507"/>
        <dbReference type="ChEBI" id="CHEBI:139510"/>
        <dbReference type="EC" id="2.4.1.155"/>
    </reaction>
</comment>
<sequence>DKKKYLDTIHGYMEVHGTVHGTSTVHLPSYVRNHGILSGRDLQFLLRETKLFVGLSFPYEGPAPLEAIANGCAFLNPKFSPPKSSKNTDFFKGKPTVRELTSQHPYAEVYVGPPHVWTVDIEKPAEVEKAIRAILSQKIEPYLPYEFTCEGMLQRVNAFIENQDFCHGQVMWPPLTALQTVESSADTLVPAYSESRRHCIFQQDLLLFSCAGAHPSLRRICPCRDYMKGQVALCQGCL</sequence>
<evidence type="ECO:0000256" key="6">
    <source>
        <dbReference type="ARBA" id="ARBA00022679"/>
    </source>
</evidence>
<protein>
    <recommendedName>
        <fullName evidence="4">alpha-1,6-mannosyl-glycoprotein 6-beta-N-acetylglucosaminyltransferase</fullName>
        <ecNumber evidence="4">2.4.1.155</ecNumber>
    </recommendedName>
</protein>
<name>A0A9Q0DAV7_9TELE</name>
<evidence type="ECO:0000256" key="12">
    <source>
        <dbReference type="ARBA" id="ARBA00023180"/>
    </source>
</evidence>
<dbReference type="PANTHER" id="PTHR15075">
    <property type="entry name" value="ALPHA-MANNOSIDE BETA-1,6-N-ACETYLGLUCOSAMINYLTRANSFERASE"/>
    <property type="match status" value="1"/>
</dbReference>
<dbReference type="PANTHER" id="PTHR15075:SF5">
    <property type="entry name" value="ALPHA-1,6-MANNOSYLGLYCOPROTEIN 6-BETA-N-ACETYLGLUCOSAMINYLTRANSFERASE A"/>
    <property type="match status" value="1"/>
</dbReference>
<feature type="non-terminal residue" evidence="15">
    <location>
        <position position="238"/>
    </location>
</feature>
<dbReference type="AlphaFoldDB" id="A0A9Q0DAV7"/>
<dbReference type="GO" id="GO:0000139">
    <property type="term" value="C:Golgi membrane"/>
    <property type="evidence" value="ECO:0007669"/>
    <property type="project" value="UniProtKB-SubCell"/>
</dbReference>
<dbReference type="EC" id="2.4.1.155" evidence="4"/>
<keyword evidence="16" id="KW-1185">Reference proteome</keyword>
<dbReference type="InterPro" id="IPR052105">
    <property type="entry name" value="MGAT5_Glycosyltransferase"/>
</dbReference>
<comment type="pathway">
    <text evidence="2">Protein modification; protein glycosylation.</text>
</comment>
<evidence type="ECO:0000256" key="10">
    <source>
        <dbReference type="ARBA" id="ARBA00023034"/>
    </source>
</evidence>
<reference evidence="15" key="1">
    <citation type="submission" date="2022-07" db="EMBL/GenBank/DDBJ databases">
        <title>Chromosome-level genome of Muraenolepis orangiensis.</title>
        <authorList>
            <person name="Kim J."/>
        </authorList>
    </citation>
    <scope>NUCLEOTIDE SEQUENCE</scope>
    <source>
        <strain evidence="15">KU_S4_2022</strain>
        <tissue evidence="15">Muscle</tissue>
    </source>
</reference>